<dbReference type="Proteomes" id="UP000759131">
    <property type="component" value="Unassembled WGS sequence"/>
</dbReference>
<comment type="similarity">
    <text evidence="1">Belongs to the type-B carboxylesterase/lipase family.</text>
</comment>
<dbReference type="PANTHER" id="PTHR43918:SF4">
    <property type="entry name" value="CARBOXYLIC ESTER HYDROLASE"/>
    <property type="match status" value="1"/>
</dbReference>
<dbReference type="Gene3D" id="3.40.50.1820">
    <property type="entry name" value="alpha/beta hydrolase"/>
    <property type="match status" value="1"/>
</dbReference>
<dbReference type="PROSITE" id="PS00941">
    <property type="entry name" value="CARBOXYLESTERASE_B_2"/>
    <property type="match status" value="1"/>
</dbReference>
<keyword evidence="8" id="KW-1185">Reference proteome</keyword>
<dbReference type="GO" id="GO:0003990">
    <property type="term" value="F:acetylcholinesterase activity"/>
    <property type="evidence" value="ECO:0007669"/>
    <property type="project" value="TreeGrafter"/>
</dbReference>
<sequence>MILIYLLLICVQYVTPYPRQHNCSSIVYSNKVSFYGCEDNISTESITNRKNGHKLIYTFKGIPYAKPPVGALRFRKPVAIKYDKKTKIDAKNYQKPCMQSWIVDHPFGIMSEDCLYLNVWTPTLNSSANLPVMIWIYGGSFTIGSSSQFSALYLTSDNIYEGTQLALRNVVIVTLNYRLGIFGFLYGNSADCPGNQGLWDQAVAIQWVKDNIRAFGGNPNDTTLFGESAGSISISNHIVSNVTRHMFQKAIMQSGSAYIKLFSRDTNYSYKIARRFASNKRLFRRSGACVGTDWIQCLRSKSAYELLNAQLMSIIHNPSKPWYTVYIQQFTPVFGDEFVPISVNRAVNAGDFRKDIHILMGHLEMEGLLFTSAFDLGVGMAGRYLPFVPIAPVISKEIVYNDIRNYFFDNDTIGITIAEEFTKTFDSNPRLLDRNGLRRAATHAFGDYFLTCPTVLFGGGLVTSDQFVGRVYQYRLTYSHRHSISRYSTWSEATHTDDIALVFGAPFNDRNLWTNGDRRLSKQMMNIWTHFATHGVVPEVNGKSWPMYGLTREGRVNASYVELHANRSRMGTVWTNRYTVNDNYNPPLVGDCFYFWRDILDKQF</sequence>
<dbReference type="AlphaFoldDB" id="A0A7R9QBU5"/>
<feature type="chain" id="PRO_5035680571" description="Carboxylesterase type B domain-containing protein" evidence="5">
    <location>
        <begin position="17"/>
        <end position="604"/>
    </location>
</feature>
<proteinExistence type="inferred from homology"/>
<protein>
    <recommendedName>
        <fullName evidence="6">Carboxylesterase type B domain-containing protein</fullName>
    </recommendedName>
</protein>
<evidence type="ECO:0000256" key="1">
    <source>
        <dbReference type="ARBA" id="ARBA00005964"/>
    </source>
</evidence>
<evidence type="ECO:0000256" key="5">
    <source>
        <dbReference type="SAM" id="SignalP"/>
    </source>
</evidence>
<keyword evidence="2" id="KW-0719">Serine esterase</keyword>
<evidence type="ECO:0000313" key="8">
    <source>
        <dbReference type="Proteomes" id="UP000759131"/>
    </source>
</evidence>
<gene>
    <name evidence="7" type="ORF">OSB1V03_LOCUS17916</name>
</gene>
<keyword evidence="4" id="KW-0325">Glycoprotein</keyword>
<dbReference type="GO" id="GO:0019695">
    <property type="term" value="P:choline metabolic process"/>
    <property type="evidence" value="ECO:0007669"/>
    <property type="project" value="TreeGrafter"/>
</dbReference>
<evidence type="ECO:0000259" key="6">
    <source>
        <dbReference type="Pfam" id="PF00135"/>
    </source>
</evidence>
<dbReference type="InterPro" id="IPR029058">
    <property type="entry name" value="AB_hydrolase_fold"/>
</dbReference>
<feature type="signal peptide" evidence="5">
    <location>
        <begin position="1"/>
        <end position="16"/>
    </location>
</feature>
<dbReference type="OrthoDB" id="408631at2759"/>
<evidence type="ECO:0000256" key="3">
    <source>
        <dbReference type="ARBA" id="ARBA00022801"/>
    </source>
</evidence>
<dbReference type="EMBL" id="OC877094">
    <property type="protein sequence ID" value="CAD7639772.1"/>
    <property type="molecule type" value="Genomic_DNA"/>
</dbReference>
<evidence type="ECO:0000256" key="4">
    <source>
        <dbReference type="ARBA" id="ARBA00023180"/>
    </source>
</evidence>
<dbReference type="InterPro" id="IPR050654">
    <property type="entry name" value="AChE-related_enzymes"/>
</dbReference>
<keyword evidence="5" id="KW-0732">Signal</keyword>
<dbReference type="SUPFAM" id="SSF53474">
    <property type="entry name" value="alpha/beta-Hydrolases"/>
    <property type="match status" value="1"/>
</dbReference>
<organism evidence="7">
    <name type="scientific">Medioppia subpectinata</name>
    <dbReference type="NCBI Taxonomy" id="1979941"/>
    <lineage>
        <taxon>Eukaryota</taxon>
        <taxon>Metazoa</taxon>
        <taxon>Ecdysozoa</taxon>
        <taxon>Arthropoda</taxon>
        <taxon>Chelicerata</taxon>
        <taxon>Arachnida</taxon>
        <taxon>Acari</taxon>
        <taxon>Acariformes</taxon>
        <taxon>Sarcoptiformes</taxon>
        <taxon>Oribatida</taxon>
        <taxon>Brachypylina</taxon>
        <taxon>Oppioidea</taxon>
        <taxon>Oppiidae</taxon>
        <taxon>Medioppia</taxon>
    </lineage>
</organism>
<dbReference type="EMBL" id="CAJPIZ010022519">
    <property type="protein sequence ID" value="CAG2117964.1"/>
    <property type="molecule type" value="Genomic_DNA"/>
</dbReference>
<keyword evidence="3" id="KW-0378">Hydrolase</keyword>
<dbReference type="InterPro" id="IPR002018">
    <property type="entry name" value="CarbesteraseB"/>
</dbReference>
<dbReference type="GO" id="GO:0005615">
    <property type="term" value="C:extracellular space"/>
    <property type="evidence" value="ECO:0007669"/>
    <property type="project" value="TreeGrafter"/>
</dbReference>
<evidence type="ECO:0000313" key="7">
    <source>
        <dbReference type="EMBL" id="CAD7639772.1"/>
    </source>
</evidence>
<accession>A0A7R9QBU5</accession>
<dbReference type="Pfam" id="PF00135">
    <property type="entry name" value="COesterase"/>
    <property type="match status" value="1"/>
</dbReference>
<feature type="domain" description="Carboxylesterase type B" evidence="6">
    <location>
        <begin position="51"/>
        <end position="562"/>
    </location>
</feature>
<reference evidence="7" key="1">
    <citation type="submission" date="2020-11" db="EMBL/GenBank/DDBJ databases">
        <authorList>
            <person name="Tran Van P."/>
        </authorList>
    </citation>
    <scope>NUCLEOTIDE SEQUENCE</scope>
</reference>
<evidence type="ECO:0000256" key="2">
    <source>
        <dbReference type="ARBA" id="ARBA00022487"/>
    </source>
</evidence>
<dbReference type="PANTHER" id="PTHR43918">
    <property type="entry name" value="ACETYLCHOLINESTERASE"/>
    <property type="match status" value="1"/>
</dbReference>
<dbReference type="GO" id="GO:0005886">
    <property type="term" value="C:plasma membrane"/>
    <property type="evidence" value="ECO:0007669"/>
    <property type="project" value="TreeGrafter"/>
</dbReference>
<dbReference type="GO" id="GO:0006581">
    <property type="term" value="P:acetylcholine catabolic process"/>
    <property type="evidence" value="ECO:0007669"/>
    <property type="project" value="TreeGrafter"/>
</dbReference>
<dbReference type="InterPro" id="IPR019819">
    <property type="entry name" value="Carboxylesterase_B_CS"/>
</dbReference>
<name>A0A7R9QBU5_9ACAR</name>